<dbReference type="GO" id="GO:0016020">
    <property type="term" value="C:membrane"/>
    <property type="evidence" value="ECO:0007669"/>
    <property type="project" value="UniProtKB-SubCell"/>
</dbReference>
<evidence type="ECO:0000256" key="1">
    <source>
        <dbReference type="ARBA" id="ARBA00004141"/>
    </source>
</evidence>
<evidence type="ECO:0000313" key="9">
    <source>
        <dbReference type="EMBL" id="OPH09198.1"/>
    </source>
</evidence>
<dbReference type="InterPro" id="IPR045275">
    <property type="entry name" value="MscS_archaea/bacteria_type"/>
</dbReference>
<comment type="subcellular location">
    <subcellularLocation>
        <location evidence="1">Membrane</location>
        <topology evidence="1">Multi-pass membrane protein</topology>
    </subcellularLocation>
</comment>
<evidence type="ECO:0000259" key="7">
    <source>
        <dbReference type="Pfam" id="PF00924"/>
    </source>
</evidence>
<feature type="transmembrane region" description="Helical" evidence="6">
    <location>
        <begin position="33"/>
        <end position="62"/>
    </location>
</feature>
<dbReference type="InterPro" id="IPR018490">
    <property type="entry name" value="cNMP-bd_dom_sf"/>
</dbReference>
<feature type="transmembrane region" description="Helical" evidence="6">
    <location>
        <begin position="74"/>
        <end position="95"/>
    </location>
</feature>
<dbReference type="PROSITE" id="PS51257">
    <property type="entry name" value="PROKAR_LIPOPROTEIN"/>
    <property type="match status" value="1"/>
</dbReference>
<evidence type="ECO:0000256" key="6">
    <source>
        <dbReference type="SAM" id="Phobius"/>
    </source>
</evidence>
<accession>A0A9Q5QVK3</accession>
<dbReference type="InterPro" id="IPR023408">
    <property type="entry name" value="MscS_beta-dom_sf"/>
</dbReference>
<comment type="caution">
    <text evidence="9">The sequence shown here is derived from an EMBL/GenBank/DDBJ whole genome shotgun (WGS) entry which is preliminary data.</text>
</comment>
<dbReference type="GO" id="GO:0008381">
    <property type="term" value="F:mechanosensitive monoatomic ion channel activity"/>
    <property type="evidence" value="ECO:0007669"/>
    <property type="project" value="InterPro"/>
</dbReference>
<evidence type="ECO:0000259" key="8">
    <source>
        <dbReference type="Pfam" id="PF26309"/>
    </source>
</evidence>
<keyword evidence="4 6" id="KW-1133">Transmembrane helix</keyword>
<reference evidence="9 10" key="1">
    <citation type="submission" date="2017-01" db="EMBL/GenBank/DDBJ databases">
        <authorList>
            <person name="Abreu V.A."/>
            <person name="Popin R.V."/>
            <person name="Rigonato J."/>
            <person name="Andreote A.P."/>
            <person name="Schaker P.C."/>
            <person name="Hoff-Risseti C."/>
            <person name="Alvarenga D.O."/>
            <person name="Varani A.M."/>
            <person name="Fiore M.F."/>
        </authorList>
    </citation>
    <scope>NUCLEOTIDE SEQUENCE [LARGE SCALE GENOMIC DNA]</scope>
    <source>
        <strain evidence="9 10">CENA302</strain>
    </source>
</reference>
<dbReference type="PANTHER" id="PTHR30221">
    <property type="entry name" value="SMALL-CONDUCTANCE MECHANOSENSITIVE CHANNEL"/>
    <property type="match status" value="1"/>
</dbReference>
<proteinExistence type="inferred from homology"/>
<dbReference type="RefSeq" id="WP_071251084.1">
    <property type="nucleotide sequence ID" value="NZ_MTPU01000053.1"/>
</dbReference>
<dbReference type="Gene3D" id="1.10.287.1260">
    <property type="match status" value="1"/>
</dbReference>
<dbReference type="Gene3D" id="2.60.120.10">
    <property type="entry name" value="Jelly Rolls"/>
    <property type="match status" value="1"/>
</dbReference>
<dbReference type="Pfam" id="PF26309">
    <property type="entry name" value="DUF8082"/>
    <property type="match status" value="1"/>
</dbReference>
<dbReference type="InterPro" id="IPR014710">
    <property type="entry name" value="RmlC-like_jellyroll"/>
</dbReference>
<evidence type="ECO:0000256" key="2">
    <source>
        <dbReference type="ARBA" id="ARBA00008017"/>
    </source>
</evidence>
<dbReference type="Proteomes" id="UP000190056">
    <property type="component" value="Unassembled WGS sequence"/>
</dbReference>
<keyword evidence="5 6" id="KW-0472">Membrane</keyword>
<dbReference type="EMBL" id="MTPU01000053">
    <property type="protein sequence ID" value="OPH09198.1"/>
    <property type="molecule type" value="Genomic_DNA"/>
</dbReference>
<evidence type="ECO:0000256" key="3">
    <source>
        <dbReference type="ARBA" id="ARBA00022692"/>
    </source>
</evidence>
<name>A0A9Q5QVK3_9CYAN</name>
<dbReference type="InterPro" id="IPR058395">
    <property type="entry name" value="DUF8082"/>
</dbReference>
<dbReference type="Gene3D" id="2.30.30.60">
    <property type="match status" value="1"/>
</dbReference>
<dbReference type="SUPFAM" id="SSF50182">
    <property type="entry name" value="Sm-like ribonucleoproteins"/>
    <property type="match status" value="1"/>
</dbReference>
<dbReference type="SUPFAM" id="SSF82861">
    <property type="entry name" value="Mechanosensitive channel protein MscS (YggB), transmembrane region"/>
    <property type="match status" value="1"/>
</dbReference>
<dbReference type="SUPFAM" id="SSF51206">
    <property type="entry name" value="cAMP-binding domain-like"/>
    <property type="match status" value="1"/>
</dbReference>
<dbReference type="InterPro" id="IPR011014">
    <property type="entry name" value="MscS_channel_TM-2"/>
</dbReference>
<keyword evidence="3 6" id="KW-0812">Transmembrane</keyword>
<evidence type="ECO:0000313" key="10">
    <source>
        <dbReference type="Proteomes" id="UP000190056"/>
    </source>
</evidence>
<sequence length="545" mass="61018">MKNFLLLFQAGLTGCLLFSYVFVLSNPEQILPVIIEILKIVVLISISVVFVNTISFLIIDFWFTHKQGKQPSKLLKFTVSVVLYGIAAAVVLQILGKDTTQFFTTSALFAAVVGFAMQEPLGNLLSGVFLQINQPFQIGDWIEFQALDGMMVEGVVESVDWDSTDIRQKSGEITYIPNGSIAKNLVKMAAAGNVYRTVDFTVPPNIPPNQVMDIACKALINQPPANVNLDKPLFARMWSYGLEEINYKLFYYPKNYSEAETHTDPEIRCRLWYALNRAGLTSEYQQSEKQHLLQLVSAVEFFRDLSLEAKSLIIEESKTLLFDREELLDNQQLFSGTMFLLVSGSILVQNKLVRTSKGNITIPLNQNPENDYRASLALKPPVIEQVSVQLAKYIGPVAFSLTKEAAKTAPSLYSLYSTLSNEIHNPQQREEFLLHQPPAPTEELLAGDFFGEMCLFLGQPLPKIKITTIEETQLLGITPNALLSALDRDGIDISVIAQQVSNYYHSYLVSSLQEIPSEMLNGTSILEQIKQYFQSVLALKMCKPN</sequence>
<dbReference type="InterPro" id="IPR010920">
    <property type="entry name" value="LSM_dom_sf"/>
</dbReference>
<feature type="domain" description="DUF8082" evidence="8">
    <location>
        <begin position="383"/>
        <end position="433"/>
    </location>
</feature>
<gene>
    <name evidence="9" type="ORF">CENA302_12660</name>
</gene>
<evidence type="ECO:0000256" key="5">
    <source>
        <dbReference type="ARBA" id="ARBA00023136"/>
    </source>
</evidence>
<dbReference type="InterPro" id="IPR006685">
    <property type="entry name" value="MscS_channel_2nd"/>
</dbReference>
<dbReference type="PANTHER" id="PTHR30221:SF1">
    <property type="entry name" value="SMALL-CONDUCTANCE MECHANOSENSITIVE CHANNEL"/>
    <property type="match status" value="1"/>
</dbReference>
<dbReference type="Pfam" id="PF00924">
    <property type="entry name" value="MS_channel_2nd"/>
    <property type="match status" value="1"/>
</dbReference>
<evidence type="ECO:0000256" key="4">
    <source>
        <dbReference type="ARBA" id="ARBA00022989"/>
    </source>
</evidence>
<protein>
    <submittedName>
        <fullName evidence="9">Mechanosensitive ion channel protein MscS</fullName>
    </submittedName>
</protein>
<feature type="domain" description="Mechanosensitive ion channel MscS" evidence="7">
    <location>
        <begin position="121"/>
        <end position="186"/>
    </location>
</feature>
<organism evidence="9 10">
    <name type="scientific">Cylindrospermopsis raciborskii CENA302</name>
    <dbReference type="NCBI Taxonomy" id="1170768"/>
    <lineage>
        <taxon>Bacteria</taxon>
        <taxon>Bacillati</taxon>
        <taxon>Cyanobacteriota</taxon>
        <taxon>Cyanophyceae</taxon>
        <taxon>Nostocales</taxon>
        <taxon>Aphanizomenonaceae</taxon>
        <taxon>Cylindrospermopsis</taxon>
    </lineage>
</organism>
<comment type="similarity">
    <text evidence="2">Belongs to the MscS (TC 1.A.23) family.</text>
</comment>
<dbReference type="AlphaFoldDB" id="A0A9Q5QVK3"/>